<dbReference type="PANTHER" id="PTHR25462:SF296">
    <property type="entry name" value="MEIOTIC P26, ISOFORM F"/>
    <property type="match status" value="1"/>
</dbReference>
<dbReference type="HOGENOM" id="CLU_957270_0_0_1"/>
<dbReference type="Pfam" id="PF00643">
    <property type="entry name" value="zf-B_box"/>
    <property type="match status" value="2"/>
</dbReference>
<dbReference type="PROSITE" id="PS50119">
    <property type="entry name" value="ZF_BBOX"/>
    <property type="match status" value="2"/>
</dbReference>
<dbReference type="InParanoid" id="K1Q1S1"/>
<proteinExistence type="predicted"/>
<reference evidence="2" key="1">
    <citation type="journal article" date="2012" name="Nature">
        <title>The oyster genome reveals stress adaptation and complexity of shell formation.</title>
        <authorList>
            <person name="Zhang G."/>
            <person name="Fang X."/>
            <person name="Guo X."/>
            <person name="Li L."/>
            <person name="Luo R."/>
            <person name="Xu F."/>
            <person name="Yang P."/>
            <person name="Zhang L."/>
            <person name="Wang X."/>
            <person name="Qi H."/>
            <person name="Xiong Z."/>
            <person name="Que H."/>
            <person name="Xie Y."/>
            <person name="Holland P.W."/>
            <person name="Paps J."/>
            <person name="Zhu Y."/>
            <person name="Wu F."/>
            <person name="Chen Y."/>
            <person name="Wang J."/>
            <person name="Peng C."/>
            <person name="Meng J."/>
            <person name="Yang L."/>
            <person name="Liu J."/>
            <person name="Wen B."/>
            <person name="Zhang N."/>
            <person name="Huang Z."/>
            <person name="Zhu Q."/>
            <person name="Feng Y."/>
            <person name="Mount A."/>
            <person name="Hedgecock D."/>
            <person name="Xu Z."/>
            <person name="Liu Y."/>
            <person name="Domazet-Loso T."/>
            <person name="Du Y."/>
            <person name="Sun X."/>
            <person name="Zhang S."/>
            <person name="Liu B."/>
            <person name="Cheng P."/>
            <person name="Jiang X."/>
            <person name="Li J."/>
            <person name="Fan D."/>
            <person name="Wang W."/>
            <person name="Fu W."/>
            <person name="Wang T."/>
            <person name="Wang B."/>
            <person name="Zhang J."/>
            <person name="Peng Z."/>
            <person name="Li Y."/>
            <person name="Li N."/>
            <person name="Wang J."/>
            <person name="Chen M."/>
            <person name="He Y."/>
            <person name="Tan F."/>
            <person name="Song X."/>
            <person name="Zheng Q."/>
            <person name="Huang R."/>
            <person name="Yang H."/>
            <person name="Du X."/>
            <person name="Chen L."/>
            <person name="Yang M."/>
            <person name="Gaffney P.M."/>
            <person name="Wang S."/>
            <person name="Luo L."/>
            <person name="She Z."/>
            <person name="Ming Y."/>
            <person name="Huang W."/>
            <person name="Zhang S."/>
            <person name="Huang B."/>
            <person name="Zhang Y."/>
            <person name="Qu T."/>
            <person name="Ni P."/>
            <person name="Miao G."/>
            <person name="Wang J."/>
            <person name="Wang Q."/>
            <person name="Steinberg C.E."/>
            <person name="Wang H."/>
            <person name="Li N."/>
            <person name="Qian L."/>
            <person name="Zhang G."/>
            <person name="Li Y."/>
            <person name="Yang H."/>
            <person name="Liu X."/>
            <person name="Wang J."/>
            <person name="Yin Y."/>
            <person name="Wang J."/>
        </authorList>
    </citation>
    <scope>NUCLEOTIDE SEQUENCE [LARGE SCALE GENOMIC DNA]</scope>
    <source>
        <strain evidence="2">05x7-T-G4-1.051#20</strain>
    </source>
</reference>
<dbReference type="PANTHER" id="PTHR25462">
    <property type="entry name" value="BONUS, ISOFORM C-RELATED"/>
    <property type="match status" value="1"/>
</dbReference>
<evidence type="ECO:0000259" key="1">
    <source>
        <dbReference type="PROSITE" id="PS50119"/>
    </source>
</evidence>
<dbReference type="GO" id="GO:0061630">
    <property type="term" value="F:ubiquitin protein ligase activity"/>
    <property type="evidence" value="ECO:0007669"/>
    <property type="project" value="TreeGrafter"/>
</dbReference>
<evidence type="ECO:0000313" key="2">
    <source>
        <dbReference type="EMBL" id="EKC30372.1"/>
    </source>
</evidence>
<feature type="domain" description="B box-type" evidence="1">
    <location>
        <begin position="8"/>
        <end position="54"/>
    </location>
</feature>
<dbReference type="CDD" id="cd19756">
    <property type="entry name" value="Bbox2"/>
    <property type="match status" value="1"/>
</dbReference>
<dbReference type="Gene3D" id="2.120.10.30">
    <property type="entry name" value="TolB, C-terminal domain"/>
    <property type="match status" value="1"/>
</dbReference>
<dbReference type="InterPro" id="IPR047153">
    <property type="entry name" value="TRIM45/56/19-like"/>
</dbReference>
<dbReference type="SUPFAM" id="SSF63829">
    <property type="entry name" value="Calcium-dependent phosphotriesterase"/>
    <property type="match status" value="1"/>
</dbReference>
<sequence length="291" mass="33162">MAEGGCGLDPVLCDLCEHKAAQFFCRTCDGNMCVDCKDDHKRKKMFLRHDVVKMTLTRKMEIDGYGHCNVHPESKYELNCQVCQIPVCTKCIAGKHNGHKMKDISTAYLEAKRRISEVINEVDSHLIPAYKRNIEDLETLLGDVNKQTRELEQTVNQSIVWIRGGQATVHKIDMQENVNQDICVSDCTKCSVIVVDRTGIFRFAYEGGFIQNDDRSFGPAELDTDKDGNILISDEENSLVHLLDIDGRFLQYILTAKDGISKPRGLKVDDEDRLWITEINAQRIKVFRYLD</sequence>
<name>K1Q1S1_MAGGI</name>
<dbReference type="GO" id="GO:0008270">
    <property type="term" value="F:zinc ion binding"/>
    <property type="evidence" value="ECO:0007669"/>
    <property type="project" value="InterPro"/>
</dbReference>
<dbReference type="AlphaFoldDB" id="K1Q1S1"/>
<accession>K1Q1S1</accession>
<dbReference type="Gene3D" id="3.30.160.60">
    <property type="entry name" value="Classic Zinc Finger"/>
    <property type="match status" value="1"/>
</dbReference>
<organism evidence="2">
    <name type="scientific">Magallana gigas</name>
    <name type="common">Pacific oyster</name>
    <name type="synonym">Crassostrea gigas</name>
    <dbReference type="NCBI Taxonomy" id="29159"/>
    <lineage>
        <taxon>Eukaryota</taxon>
        <taxon>Metazoa</taxon>
        <taxon>Spiralia</taxon>
        <taxon>Lophotrochozoa</taxon>
        <taxon>Mollusca</taxon>
        <taxon>Bivalvia</taxon>
        <taxon>Autobranchia</taxon>
        <taxon>Pteriomorphia</taxon>
        <taxon>Ostreida</taxon>
        <taxon>Ostreoidea</taxon>
        <taxon>Ostreidae</taxon>
        <taxon>Magallana</taxon>
    </lineage>
</organism>
<feature type="domain" description="B box-type" evidence="1">
    <location>
        <begin position="63"/>
        <end position="104"/>
    </location>
</feature>
<dbReference type="EMBL" id="JH817326">
    <property type="protein sequence ID" value="EKC30372.1"/>
    <property type="molecule type" value="Genomic_DNA"/>
</dbReference>
<dbReference type="InterPro" id="IPR011042">
    <property type="entry name" value="6-blade_b-propeller_TolB-like"/>
</dbReference>
<gene>
    <name evidence="2" type="ORF">CGI_10019786</name>
</gene>
<dbReference type="InterPro" id="IPR000315">
    <property type="entry name" value="Znf_B-box"/>
</dbReference>
<protein>
    <submittedName>
        <fullName evidence="2">Tripartite motif-containing protein 45</fullName>
    </submittedName>
</protein>
<dbReference type="SUPFAM" id="SSF57845">
    <property type="entry name" value="B-box zinc-binding domain"/>
    <property type="match status" value="1"/>
</dbReference>
<dbReference type="SMART" id="SM00336">
    <property type="entry name" value="BBOX"/>
    <property type="match status" value="2"/>
</dbReference>